<evidence type="ECO:0000313" key="14">
    <source>
        <dbReference type="Proteomes" id="UP000041595"/>
    </source>
</evidence>
<evidence type="ECO:0000256" key="3">
    <source>
        <dbReference type="ARBA" id="ARBA00021539"/>
    </source>
</evidence>
<dbReference type="GO" id="GO:0015627">
    <property type="term" value="C:type II protein secretion system complex"/>
    <property type="evidence" value="ECO:0007669"/>
    <property type="project" value="InterPro"/>
</dbReference>
<feature type="transmembrane region" description="Helical" evidence="10">
    <location>
        <begin position="12"/>
        <end position="32"/>
    </location>
</feature>
<dbReference type="OrthoDB" id="9794345at2"/>
<dbReference type="EMBL" id="CQEH01000035">
    <property type="protein sequence ID" value="CNL78924.1"/>
    <property type="molecule type" value="Genomic_DNA"/>
</dbReference>
<dbReference type="InterPro" id="IPR051621">
    <property type="entry name" value="T2SS_protein_J"/>
</dbReference>
<keyword evidence="7 10" id="KW-0812">Transmembrane</keyword>
<evidence type="ECO:0000313" key="11">
    <source>
        <dbReference type="EMBL" id="CNL78612.1"/>
    </source>
</evidence>
<dbReference type="GO" id="GO:0015628">
    <property type="term" value="P:protein secretion by the type II secretion system"/>
    <property type="evidence" value="ECO:0007669"/>
    <property type="project" value="InterPro"/>
</dbReference>
<comment type="similarity">
    <text evidence="2">Belongs to the GSP J family.</text>
</comment>
<dbReference type="GO" id="GO:0005886">
    <property type="term" value="C:plasma membrane"/>
    <property type="evidence" value="ECO:0007669"/>
    <property type="project" value="UniProtKB-SubCell"/>
</dbReference>
<dbReference type="PANTHER" id="PTHR39583:SF2">
    <property type="entry name" value="TYPE II SECRETION SYSTEM PROTEIN J"/>
    <property type="match status" value="1"/>
</dbReference>
<keyword evidence="9 10" id="KW-0472">Membrane</keyword>
<dbReference type="Gene3D" id="2.10.70.20">
    <property type="entry name" value="gspk-gspi-gspj complex like domains"/>
    <property type="match status" value="1"/>
</dbReference>
<dbReference type="NCBIfam" id="TIGR01711">
    <property type="entry name" value="gspJ"/>
    <property type="match status" value="1"/>
</dbReference>
<organism evidence="11 14">
    <name type="scientific">Yersinia aldovae</name>
    <dbReference type="NCBI Taxonomy" id="29483"/>
    <lineage>
        <taxon>Bacteria</taxon>
        <taxon>Pseudomonadati</taxon>
        <taxon>Pseudomonadota</taxon>
        <taxon>Gammaproteobacteria</taxon>
        <taxon>Enterobacterales</taxon>
        <taxon>Yersiniaceae</taxon>
        <taxon>Yersinia</taxon>
    </lineage>
</organism>
<proteinExistence type="inferred from homology"/>
<evidence type="ECO:0000313" key="13">
    <source>
        <dbReference type="Proteomes" id="UP000038647"/>
    </source>
</evidence>
<dbReference type="AlphaFoldDB" id="A0A0T9UWQ2"/>
<dbReference type="InterPro" id="IPR010055">
    <property type="entry name" value="T2SS_protein-GspJ"/>
</dbReference>
<sequence>MSQSKQQGFTLLEMMLALALFSILSMAGYQLLQAVLRNSELTRQHATRLADIQRAFTLLERDISQARIRPMAASSLSVSNDFHLSHVGKNHSLTLVHDNWRNPAAFLPRSSLEKVTWRVQQGKLERLSHHQPDSHQAQAKLSVTLNNIHAFRLRFWSQGRWQDSWNSGRILPEGIEVTLETGDFGSLQRVIFLTVNHEK</sequence>
<keyword evidence="6" id="KW-0997">Cell inner membrane</keyword>
<dbReference type="SUPFAM" id="SSF54523">
    <property type="entry name" value="Pili subunits"/>
    <property type="match status" value="1"/>
</dbReference>
<protein>
    <recommendedName>
        <fullName evidence="3">Type II secretion system protein J</fullName>
    </recommendedName>
</protein>
<keyword evidence="13" id="KW-1185">Reference proteome</keyword>
<dbReference type="EMBL" id="CQEJ01000036">
    <property type="protein sequence ID" value="CNL78612.1"/>
    <property type="molecule type" value="Genomic_DNA"/>
</dbReference>
<reference evidence="12 13" key="1">
    <citation type="submission" date="2015-03" db="EMBL/GenBank/DDBJ databases">
        <authorList>
            <consortium name="Pathogen Informatics"/>
            <person name="Murphy D."/>
        </authorList>
    </citation>
    <scope>NUCLEOTIDE SEQUENCE [LARGE SCALE GENOMIC DNA]</scope>
    <source>
        <strain evidence="12 13">IP08791</strain>
    </source>
</reference>
<evidence type="ECO:0000256" key="2">
    <source>
        <dbReference type="ARBA" id="ARBA00011084"/>
    </source>
</evidence>
<dbReference type="Pfam" id="PF07963">
    <property type="entry name" value="N_methyl"/>
    <property type="match status" value="1"/>
</dbReference>
<gene>
    <name evidence="11" type="primary">yst1J</name>
    <name evidence="11" type="ORF">ERS137965_03934</name>
    <name evidence="12" type="ORF">ERS137966_04144</name>
</gene>
<dbReference type="Proteomes" id="UP000041595">
    <property type="component" value="Unassembled WGS sequence"/>
</dbReference>
<dbReference type="eggNOG" id="COG4795">
    <property type="taxonomic scope" value="Bacteria"/>
</dbReference>
<dbReference type="PROSITE" id="PS00409">
    <property type="entry name" value="PROKAR_NTER_METHYL"/>
    <property type="match status" value="1"/>
</dbReference>
<evidence type="ECO:0000313" key="12">
    <source>
        <dbReference type="EMBL" id="CNL78924.1"/>
    </source>
</evidence>
<comment type="subcellular location">
    <subcellularLocation>
        <location evidence="1">Cell inner membrane</location>
        <topology evidence="1">Single-pass membrane protein</topology>
    </subcellularLocation>
</comment>
<evidence type="ECO:0000256" key="6">
    <source>
        <dbReference type="ARBA" id="ARBA00022519"/>
    </source>
</evidence>
<dbReference type="InterPro" id="IPR045584">
    <property type="entry name" value="Pilin-like"/>
</dbReference>
<dbReference type="InterPro" id="IPR012902">
    <property type="entry name" value="N_methyl_site"/>
</dbReference>
<evidence type="ECO:0000256" key="7">
    <source>
        <dbReference type="ARBA" id="ARBA00022692"/>
    </source>
</evidence>
<evidence type="ECO:0000256" key="8">
    <source>
        <dbReference type="ARBA" id="ARBA00022989"/>
    </source>
</evidence>
<dbReference type="Pfam" id="PF11612">
    <property type="entry name" value="T2SSJ"/>
    <property type="match status" value="1"/>
</dbReference>
<keyword evidence="8 10" id="KW-1133">Transmembrane helix</keyword>
<keyword evidence="5" id="KW-0488">Methylation</keyword>
<reference evidence="11 14" key="2">
    <citation type="submission" date="2015-03" db="EMBL/GenBank/DDBJ databases">
        <authorList>
            <person name="Murphy D."/>
        </authorList>
    </citation>
    <scope>NUCLEOTIDE SEQUENCE [LARGE SCALE GENOMIC DNA]</scope>
    <source>
        <strain evidence="11 14">IP06005</strain>
    </source>
</reference>
<keyword evidence="4" id="KW-1003">Cell membrane</keyword>
<dbReference type="Gene3D" id="3.10.610.10">
    <property type="entry name" value="GSPII I/J protein-like"/>
    <property type="match status" value="1"/>
</dbReference>
<evidence type="ECO:0000256" key="5">
    <source>
        <dbReference type="ARBA" id="ARBA00022481"/>
    </source>
</evidence>
<name>A0A0T9UWQ2_YERAL</name>
<dbReference type="NCBIfam" id="TIGR02532">
    <property type="entry name" value="IV_pilin_GFxxxE"/>
    <property type="match status" value="1"/>
</dbReference>
<evidence type="ECO:0000256" key="9">
    <source>
        <dbReference type="ARBA" id="ARBA00023136"/>
    </source>
</evidence>
<evidence type="ECO:0000256" key="4">
    <source>
        <dbReference type="ARBA" id="ARBA00022475"/>
    </source>
</evidence>
<dbReference type="Proteomes" id="UP000038647">
    <property type="component" value="Unassembled WGS sequence"/>
</dbReference>
<dbReference type="PANTHER" id="PTHR39583">
    <property type="entry name" value="TYPE II SECRETION SYSTEM PROTEIN J-RELATED"/>
    <property type="match status" value="1"/>
</dbReference>
<accession>A0A0T9UWQ2</accession>
<evidence type="ECO:0000256" key="10">
    <source>
        <dbReference type="SAM" id="Phobius"/>
    </source>
</evidence>
<dbReference type="RefSeq" id="WP_042840518.1">
    <property type="nucleotide sequence ID" value="NZ_CABHPY010000209.1"/>
</dbReference>
<evidence type="ECO:0000256" key="1">
    <source>
        <dbReference type="ARBA" id="ARBA00004377"/>
    </source>
</evidence>